<protein>
    <submittedName>
        <fullName evidence="1">Uncharacterized protein</fullName>
    </submittedName>
</protein>
<dbReference type="OMA" id="TENTEWL"/>
<keyword evidence="2" id="KW-1185">Reference proteome</keyword>
<evidence type="ECO:0000313" key="2">
    <source>
        <dbReference type="Proteomes" id="UP000184267"/>
    </source>
</evidence>
<dbReference type="OrthoDB" id="2799361at2759"/>
<feature type="non-terminal residue" evidence="1">
    <location>
        <position position="1"/>
    </location>
</feature>
<organism evidence="1 2">
    <name type="scientific">Trametes pubescens</name>
    <name type="common">White-rot fungus</name>
    <dbReference type="NCBI Taxonomy" id="154538"/>
    <lineage>
        <taxon>Eukaryota</taxon>
        <taxon>Fungi</taxon>
        <taxon>Dikarya</taxon>
        <taxon>Basidiomycota</taxon>
        <taxon>Agaricomycotina</taxon>
        <taxon>Agaricomycetes</taxon>
        <taxon>Polyporales</taxon>
        <taxon>Polyporaceae</taxon>
        <taxon>Trametes</taxon>
    </lineage>
</organism>
<gene>
    <name evidence="1" type="ORF">TRAPUB_11479</name>
</gene>
<name>A0A1M2VWJ6_TRAPU</name>
<evidence type="ECO:0000313" key="1">
    <source>
        <dbReference type="EMBL" id="OJT11975.1"/>
    </source>
</evidence>
<dbReference type="AlphaFoldDB" id="A0A1M2VWJ6"/>
<accession>A0A1M2VWJ6</accession>
<sequence length="107" mass="12198">VYLPAISGLVPPEIVRMLASFLEVCYLARRSFLTDSTLAQLEAAHERFKQHRIVFKDSGVRPSGFSLPRQHSLEHYPQHIRNFGAPNGLCSSMTEAKHIKVVKEPWR</sequence>
<dbReference type="STRING" id="154538.A0A1M2VWJ6"/>
<dbReference type="Proteomes" id="UP000184267">
    <property type="component" value="Unassembled WGS sequence"/>
</dbReference>
<comment type="caution">
    <text evidence="1">The sequence shown here is derived from an EMBL/GenBank/DDBJ whole genome shotgun (WGS) entry which is preliminary data.</text>
</comment>
<proteinExistence type="predicted"/>
<reference evidence="1 2" key="1">
    <citation type="submission" date="2016-10" db="EMBL/GenBank/DDBJ databases">
        <title>Genome sequence of the basidiomycete white-rot fungus Trametes pubescens.</title>
        <authorList>
            <person name="Makela M.R."/>
            <person name="Granchi Z."/>
            <person name="Peng M."/>
            <person name="De Vries R.P."/>
            <person name="Grigoriev I."/>
            <person name="Riley R."/>
            <person name="Hilden K."/>
        </authorList>
    </citation>
    <scope>NUCLEOTIDE SEQUENCE [LARGE SCALE GENOMIC DNA]</scope>
    <source>
        <strain evidence="1 2">FBCC735</strain>
    </source>
</reference>
<dbReference type="EMBL" id="MNAD01000547">
    <property type="protein sequence ID" value="OJT11975.1"/>
    <property type="molecule type" value="Genomic_DNA"/>
</dbReference>